<evidence type="ECO:0000313" key="2">
    <source>
        <dbReference type="EMBL" id="KAK8852956.1"/>
    </source>
</evidence>
<protein>
    <recommendedName>
        <fullName evidence="4">Initiator binding domain-containing protein</fullName>
    </recommendedName>
</protein>
<feature type="region of interest" description="Disordered" evidence="1">
    <location>
        <begin position="1"/>
        <end position="31"/>
    </location>
</feature>
<accession>A0ABR2HV69</accession>
<keyword evidence="3" id="KW-1185">Reference proteome</keyword>
<name>A0ABR2HV69_9EUKA</name>
<evidence type="ECO:0000313" key="3">
    <source>
        <dbReference type="Proteomes" id="UP001470230"/>
    </source>
</evidence>
<organism evidence="2 3">
    <name type="scientific">Tritrichomonas musculus</name>
    <dbReference type="NCBI Taxonomy" id="1915356"/>
    <lineage>
        <taxon>Eukaryota</taxon>
        <taxon>Metamonada</taxon>
        <taxon>Parabasalia</taxon>
        <taxon>Tritrichomonadida</taxon>
        <taxon>Tritrichomonadidae</taxon>
        <taxon>Tritrichomonas</taxon>
    </lineage>
</organism>
<comment type="caution">
    <text evidence="2">The sequence shown here is derived from an EMBL/GenBank/DDBJ whole genome shotgun (WGS) entry which is preliminary data.</text>
</comment>
<sequence length="234" mass="26564">MQKSKILAPVAYNEEANDEKISSSKDNSSLSIPKEQAIDNLQNCTQIPIKENNLNDMPPMTTLKANDIQRIRTKKSIFSQEEKVRYLLDKINYHLTAAIGNNITVADVTGNCKPLHQEFDILPKIHFDFELDKQQSYRPNPFKISNLCCSTTNSKYSSIGNQVDNISKGLNLLSENDSVIKTNYCGHCKKHFINSAAHRLTGYHQMTISSAKHWEKIDQICQRISNNSSFSIKK</sequence>
<dbReference type="Proteomes" id="UP001470230">
    <property type="component" value="Unassembled WGS sequence"/>
</dbReference>
<dbReference type="EMBL" id="JAPFFF010000023">
    <property type="protein sequence ID" value="KAK8852956.1"/>
    <property type="molecule type" value="Genomic_DNA"/>
</dbReference>
<evidence type="ECO:0000256" key="1">
    <source>
        <dbReference type="SAM" id="MobiDB-lite"/>
    </source>
</evidence>
<reference evidence="2 3" key="1">
    <citation type="submission" date="2024-04" db="EMBL/GenBank/DDBJ databases">
        <title>Tritrichomonas musculus Genome.</title>
        <authorList>
            <person name="Alves-Ferreira E."/>
            <person name="Grigg M."/>
            <person name="Lorenzi H."/>
            <person name="Galac M."/>
        </authorList>
    </citation>
    <scope>NUCLEOTIDE SEQUENCE [LARGE SCALE GENOMIC DNA]</scope>
    <source>
        <strain evidence="2 3">EAF2021</strain>
    </source>
</reference>
<evidence type="ECO:0008006" key="4">
    <source>
        <dbReference type="Google" id="ProtNLM"/>
    </source>
</evidence>
<gene>
    <name evidence="2" type="ORF">M9Y10_017953</name>
</gene>
<proteinExistence type="predicted"/>